<evidence type="ECO:0000313" key="2">
    <source>
        <dbReference type="EMBL" id="SHE36697.1"/>
    </source>
</evidence>
<dbReference type="PANTHER" id="PTHR43190">
    <property type="entry name" value="N-ACETYL-D-GLUCOSAMINE KINASE"/>
    <property type="match status" value="1"/>
</dbReference>
<dbReference type="InterPro" id="IPR052519">
    <property type="entry name" value="Euk-type_GlcNAc_Kinase"/>
</dbReference>
<dbReference type="Proteomes" id="UP000184128">
    <property type="component" value="Unassembled WGS sequence"/>
</dbReference>
<dbReference type="STRING" id="1121025.SAMN02745249_00277"/>
<reference evidence="2 3" key="1">
    <citation type="submission" date="2016-11" db="EMBL/GenBank/DDBJ databases">
        <authorList>
            <person name="Jaros S."/>
            <person name="Januszkiewicz K."/>
            <person name="Wedrychowicz H."/>
        </authorList>
    </citation>
    <scope>NUCLEOTIDE SEQUENCE [LARGE SCALE GENOMIC DNA]</scope>
    <source>
        <strain evidence="2 3">DSM 15692</strain>
    </source>
</reference>
<dbReference type="SUPFAM" id="SSF53067">
    <property type="entry name" value="Actin-like ATPase domain"/>
    <property type="match status" value="2"/>
</dbReference>
<evidence type="ECO:0000313" key="3">
    <source>
        <dbReference type="Proteomes" id="UP000184128"/>
    </source>
</evidence>
<gene>
    <name evidence="2" type="ORF">SAMN02745249_00277</name>
</gene>
<proteinExistence type="predicted"/>
<sequence>MKYIIGVDSGGTSTKAAAYSLEGQLLKETQTGFGNLLNNAEEALANIRQSLLNLFEELGEDNCQMVVLGVAGVDSGDFREVIFENLAPIKPETVILNDAWMAHYALLDGEDGCLVISGTGSIVIGKFEGLEDRVGGYGNLLGDEGSGYDIAKELIKAVLNAFDKGETYSKLEKKLLKEGDFSTVFELVKFVYASGKDQVANLSMVVVEKASQGNEQAIQLLKEAGLKLANQVSMLIEKIGMHKSPKVAVTGSVLVKNDIVYETFMKEVKSKYPNGEFVRKNISNTRGGYSYYKRQVTQK</sequence>
<protein>
    <submittedName>
        <fullName evidence="2">BadF-type ATPase</fullName>
    </submittedName>
</protein>
<feature type="domain" description="ATPase BadF/BadG/BcrA/BcrD type" evidence="1">
    <location>
        <begin position="5"/>
        <end position="276"/>
    </location>
</feature>
<dbReference type="InterPro" id="IPR002731">
    <property type="entry name" value="ATPase_BadF"/>
</dbReference>
<dbReference type="Gene3D" id="3.30.420.40">
    <property type="match status" value="2"/>
</dbReference>
<dbReference type="CDD" id="cd24007">
    <property type="entry name" value="ASKHA_NBD_eukNAGK-like"/>
    <property type="match status" value="1"/>
</dbReference>
<name>A0A1M4SXF4_9LACT</name>
<dbReference type="InterPro" id="IPR043129">
    <property type="entry name" value="ATPase_NBD"/>
</dbReference>
<organism evidence="2 3">
    <name type="scientific">Atopostipes suicloacalis DSM 15692</name>
    <dbReference type="NCBI Taxonomy" id="1121025"/>
    <lineage>
        <taxon>Bacteria</taxon>
        <taxon>Bacillati</taxon>
        <taxon>Bacillota</taxon>
        <taxon>Bacilli</taxon>
        <taxon>Lactobacillales</taxon>
        <taxon>Carnobacteriaceae</taxon>
        <taxon>Atopostipes</taxon>
    </lineage>
</organism>
<evidence type="ECO:0000259" key="1">
    <source>
        <dbReference type="Pfam" id="PF01869"/>
    </source>
</evidence>
<dbReference type="Pfam" id="PF01869">
    <property type="entry name" value="BcrAD_BadFG"/>
    <property type="match status" value="1"/>
</dbReference>
<dbReference type="EMBL" id="FQUF01000004">
    <property type="protein sequence ID" value="SHE36697.1"/>
    <property type="molecule type" value="Genomic_DNA"/>
</dbReference>
<accession>A0A1M4SXF4</accession>
<keyword evidence="3" id="KW-1185">Reference proteome</keyword>
<dbReference type="RefSeq" id="WP_073295122.1">
    <property type="nucleotide sequence ID" value="NZ_FQUF01000004.1"/>
</dbReference>
<dbReference type="AlphaFoldDB" id="A0A1M4SXF4"/>
<dbReference type="OrthoDB" id="9772633at2"/>
<dbReference type="PANTHER" id="PTHR43190:SF3">
    <property type="entry name" value="N-ACETYL-D-GLUCOSAMINE KINASE"/>
    <property type="match status" value="1"/>
</dbReference>